<dbReference type="InterPro" id="IPR006094">
    <property type="entry name" value="Oxid_FAD_bind_N"/>
</dbReference>
<dbReference type="SUPFAM" id="SSF56176">
    <property type="entry name" value="FAD-binding/transporter-associated domain-like"/>
    <property type="match status" value="1"/>
</dbReference>
<evidence type="ECO:0000313" key="6">
    <source>
        <dbReference type="EMBL" id="SIS51415.1"/>
    </source>
</evidence>
<evidence type="ECO:0000256" key="3">
    <source>
        <dbReference type="ARBA" id="ARBA00022827"/>
    </source>
</evidence>
<comment type="cofactor">
    <cofactor evidence="1">
        <name>FAD</name>
        <dbReference type="ChEBI" id="CHEBI:57692"/>
    </cofactor>
</comment>
<dbReference type="SUPFAM" id="SSF55103">
    <property type="entry name" value="FAD-linked oxidases, C-terminal domain"/>
    <property type="match status" value="1"/>
</dbReference>
<dbReference type="InterPro" id="IPR016166">
    <property type="entry name" value="FAD-bd_PCMH"/>
</dbReference>
<keyword evidence="3" id="KW-0274">FAD</keyword>
<keyword evidence="7" id="KW-1185">Reference proteome</keyword>
<dbReference type="InterPro" id="IPR016169">
    <property type="entry name" value="FAD-bd_PCMH_sub2"/>
</dbReference>
<dbReference type="Proteomes" id="UP000186156">
    <property type="component" value="Unassembled WGS sequence"/>
</dbReference>
<dbReference type="PROSITE" id="PS51387">
    <property type="entry name" value="FAD_PCMH"/>
    <property type="match status" value="1"/>
</dbReference>
<evidence type="ECO:0000256" key="1">
    <source>
        <dbReference type="ARBA" id="ARBA00001974"/>
    </source>
</evidence>
<dbReference type="InterPro" id="IPR016164">
    <property type="entry name" value="FAD-linked_Oxase-like_C"/>
</dbReference>
<dbReference type="GO" id="GO:0016491">
    <property type="term" value="F:oxidoreductase activity"/>
    <property type="evidence" value="ECO:0007669"/>
    <property type="project" value="UniProtKB-KW"/>
</dbReference>
<evidence type="ECO:0000313" key="7">
    <source>
        <dbReference type="Proteomes" id="UP000186156"/>
    </source>
</evidence>
<dbReference type="Pfam" id="PF02913">
    <property type="entry name" value="FAD-oxidase_C"/>
    <property type="match status" value="1"/>
</dbReference>
<dbReference type="STRING" id="252246.SAMN05421799_101122"/>
<accession>A0A1N7JQ25</accession>
<organism evidence="6 7">
    <name type="scientific">Alicyclobacillus vulcanalis</name>
    <dbReference type="NCBI Taxonomy" id="252246"/>
    <lineage>
        <taxon>Bacteria</taxon>
        <taxon>Bacillati</taxon>
        <taxon>Bacillota</taxon>
        <taxon>Bacilli</taxon>
        <taxon>Bacillales</taxon>
        <taxon>Alicyclobacillaceae</taxon>
        <taxon>Alicyclobacillus</taxon>
    </lineage>
</organism>
<dbReference type="AlphaFoldDB" id="A0A1N7JQ25"/>
<dbReference type="RefSeq" id="WP_076344031.1">
    <property type="nucleotide sequence ID" value="NZ_FTOO01000001.1"/>
</dbReference>
<keyword evidence="4" id="KW-0560">Oxidoreductase</keyword>
<evidence type="ECO:0000256" key="2">
    <source>
        <dbReference type="ARBA" id="ARBA00022630"/>
    </source>
</evidence>
<dbReference type="InterPro" id="IPR016171">
    <property type="entry name" value="Vanillyl_alc_oxidase_C-sub2"/>
</dbReference>
<keyword evidence="2" id="KW-0285">Flavoprotein</keyword>
<name>A0A1N7JQ25_9BACL</name>
<dbReference type="Gene3D" id="3.30.465.10">
    <property type="match status" value="1"/>
</dbReference>
<dbReference type="GO" id="GO:0071949">
    <property type="term" value="F:FAD binding"/>
    <property type="evidence" value="ECO:0007669"/>
    <property type="project" value="InterPro"/>
</dbReference>
<reference evidence="7" key="1">
    <citation type="submission" date="2017-01" db="EMBL/GenBank/DDBJ databases">
        <authorList>
            <person name="Varghese N."/>
            <person name="Submissions S."/>
        </authorList>
    </citation>
    <scope>NUCLEOTIDE SEQUENCE [LARGE SCALE GENOMIC DNA]</scope>
    <source>
        <strain evidence="7">DSM 16176</strain>
    </source>
</reference>
<feature type="domain" description="FAD-binding PCMH-type" evidence="5">
    <location>
        <begin position="36"/>
        <end position="215"/>
    </location>
</feature>
<protein>
    <submittedName>
        <fullName evidence="6">Glycolate oxidase FAD binding subunit</fullName>
    </submittedName>
</protein>
<dbReference type="OrthoDB" id="9767256at2"/>
<proteinExistence type="predicted"/>
<dbReference type="PANTHER" id="PTHR11748:SF103">
    <property type="entry name" value="GLYCOLATE OXIDASE SUBUNIT GLCE"/>
    <property type="match status" value="1"/>
</dbReference>
<dbReference type="EMBL" id="FTOO01000001">
    <property type="protein sequence ID" value="SIS51415.1"/>
    <property type="molecule type" value="Genomic_DNA"/>
</dbReference>
<evidence type="ECO:0000259" key="5">
    <source>
        <dbReference type="PROSITE" id="PS51387"/>
    </source>
</evidence>
<dbReference type="InterPro" id="IPR004113">
    <property type="entry name" value="FAD-bd_oxidored_4_C"/>
</dbReference>
<evidence type="ECO:0000256" key="4">
    <source>
        <dbReference type="ARBA" id="ARBA00023002"/>
    </source>
</evidence>
<dbReference type="PANTHER" id="PTHR11748">
    <property type="entry name" value="D-LACTATE DEHYDROGENASE"/>
    <property type="match status" value="1"/>
</dbReference>
<dbReference type="Gene3D" id="1.10.45.10">
    <property type="entry name" value="Vanillyl-alcohol Oxidase, Chain A, domain 4"/>
    <property type="match status" value="1"/>
</dbReference>
<sequence length="435" mass="45364">MALQTKPSPADIADALCRQVDVRARVAPMCAIHPGESSRDTCVVEAASEHQVVAALSYAREHGLTVLPFGTGRLLAHGPVGDAPDIALSLRPMQRVTAFSPGDLVVSVEPGVTLAELAPVLAEQGLMLPYDPPAPSDSTIGGLLSAGLSGPRRALYGSLRDLAIALRVALPDGRVIRTGAKVVKNVAGYDMTKLYIGAWGTLGVVTEVTLKLRPLPMHRETVLARGSMPSLLQLRSRIAQSTLVPSRLELVAMGAGPSEFLLAVDCDEPRSSAKAQTDVLRAMSGDLGITLEAAEGEHADAWWQTLTARIAQPSVCIRLQGPPTALLAAMPAVLDAASALADAGGVAACAGGLTGVARVAFAPSRAAFDTSAPLEGIAQLAARSGLDMVVERAPAEIRARYQPQQPPAVLALMQRLKSTFDPDNLLCPGRFLGGM</sequence>
<dbReference type="InterPro" id="IPR036318">
    <property type="entry name" value="FAD-bd_PCMH-like_sf"/>
</dbReference>
<dbReference type="Pfam" id="PF01565">
    <property type="entry name" value="FAD_binding_4"/>
    <property type="match status" value="1"/>
</dbReference>
<gene>
    <name evidence="6" type="ORF">SAMN05421799_101122</name>
</gene>